<name>A0A8J4FFV4_9CHLO</name>
<proteinExistence type="predicted"/>
<dbReference type="AlphaFoldDB" id="A0A8J4FFV4"/>
<organism evidence="1 2">
    <name type="scientific">Volvox reticuliferus</name>
    <dbReference type="NCBI Taxonomy" id="1737510"/>
    <lineage>
        <taxon>Eukaryota</taxon>
        <taxon>Viridiplantae</taxon>
        <taxon>Chlorophyta</taxon>
        <taxon>core chlorophytes</taxon>
        <taxon>Chlorophyceae</taxon>
        <taxon>CS clade</taxon>
        <taxon>Chlamydomonadales</taxon>
        <taxon>Volvocaceae</taxon>
        <taxon>Volvox</taxon>
    </lineage>
</organism>
<dbReference type="EMBL" id="BNCP01000002">
    <property type="protein sequence ID" value="GIL70389.1"/>
    <property type="molecule type" value="Genomic_DNA"/>
</dbReference>
<dbReference type="OrthoDB" id="531793at2759"/>
<comment type="caution">
    <text evidence="1">The sequence shown here is derived from an EMBL/GenBank/DDBJ whole genome shotgun (WGS) entry which is preliminary data.</text>
</comment>
<evidence type="ECO:0000313" key="2">
    <source>
        <dbReference type="Proteomes" id="UP000747110"/>
    </source>
</evidence>
<accession>A0A8J4FFV4</accession>
<dbReference type="Proteomes" id="UP000747110">
    <property type="component" value="Unassembled WGS sequence"/>
</dbReference>
<protein>
    <recommendedName>
        <fullName evidence="3">SnoaL-like domain-containing protein</fullName>
    </recommendedName>
</protein>
<evidence type="ECO:0000313" key="1">
    <source>
        <dbReference type="EMBL" id="GIL70389.1"/>
    </source>
</evidence>
<keyword evidence="2" id="KW-1185">Reference proteome</keyword>
<sequence>MMAGPEYSPSAAPTSSKTIISPLPKITKLPGDVQPEVQQLISMIRAYKAATDWDSIDETTRALDADCVYDLPFMYITGGRDRVRAVAKLLAPLGHTDFQPKLVHFLIDGASRTAELEME</sequence>
<gene>
    <name evidence="1" type="ORF">Vretifemale_1157</name>
</gene>
<evidence type="ECO:0008006" key="3">
    <source>
        <dbReference type="Google" id="ProtNLM"/>
    </source>
</evidence>
<feature type="non-terminal residue" evidence="1">
    <location>
        <position position="119"/>
    </location>
</feature>
<reference evidence="1" key="1">
    <citation type="journal article" date="2021" name="Proc. Natl. Acad. Sci. U.S.A.">
        <title>Three genomes in the algal genus Volvox reveal the fate of a haploid sex-determining region after a transition to homothallism.</title>
        <authorList>
            <person name="Yamamoto K."/>
            <person name="Hamaji T."/>
            <person name="Kawai-Toyooka H."/>
            <person name="Matsuzaki R."/>
            <person name="Takahashi F."/>
            <person name="Nishimura Y."/>
            <person name="Kawachi M."/>
            <person name="Noguchi H."/>
            <person name="Minakuchi Y."/>
            <person name="Umen J.G."/>
            <person name="Toyoda A."/>
            <person name="Nozaki H."/>
        </authorList>
    </citation>
    <scope>NUCLEOTIDE SEQUENCE</scope>
    <source>
        <strain evidence="1">NIES-3786</strain>
    </source>
</reference>